<evidence type="ECO:0000256" key="2">
    <source>
        <dbReference type="ARBA" id="ARBA00012551"/>
    </source>
</evidence>
<dbReference type="InterPro" id="IPR016194">
    <property type="entry name" value="SPOC-like_C_dom_sf"/>
</dbReference>
<dbReference type="GO" id="GO:0000723">
    <property type="term" value="P:telomere maintenance"/>
    <property type="evidence" value="ECO:0007669"/>
    <property type="project" value="TreeGrafter"/>
</dbReference>
<dbReference type="GO" id="GO:0006303">
    <property type="term" value="P:double-strand break repair via nonhomologous end joining"/>
    <property type="evidence" value="ECO:0007669"/>
    <property type="project" value="InterPro"/>
</dbReference>
<comment type="subcellular location">
    <subcellularLocation>
        <location evidence="1">Chromosome</location>
        <location evidence="1">Telomere</location>
    </subcellularLocation>
</comment>
<accession>A0A376B9M6</accession>
<feature type="domain" description="Ku" evidence="6">
    <location>
        <begin position="362"/>
        <end position="529"/>
    </location>
</feature>
<dbReference type="VEuPathDB" id="FungiDB:SCODWIG_03113"/>
<keyword evidence="3" id="KW-0158">Chromosome</keyword>
<evidence type="ECO:0000256" key="4">
    <source>
        <dbReference type="ARBA" id="ARBA00022895"/>
    </source>
</evidence>
<dbReference type="GO" id="GO:0003678">
    <property type="term" value="F:DNA helicase activity"/>
    <property type="evidence" value="ECO:0007669"/>
    <property type="project" value="UniProtKB-EC"/>
</dbReference>
<evidence type="ECO:0000259" key="6">
    <source>
        <dbReference type="SMART" id="SM00559"/>
    </source>
</evidence>
<dbReference type="GO" id="GO:0042162">
    <property type="term" value="F:telomeric DNA binding"/>
    <property type="evidence" value="ECO:0007669"/>
    <property type="project" value="TreeGrafter"/>
</dbReference>
<dbReference type="GO" id="GO:0003690">
    <property type="term" value="F:double-stranded DNA binding"/>
    <property type="evidence" value="ECO:0007669"/>
    <property type="project" value="TreeGrafter"/>
</dbReference>
<evidence type="ECO:0000313" key="7">
    <source>
        <dbReference type="EMBL" id="SSD61352.1"/>
    </source>
</evidence>
<dbReference type="EMBL" id="UFAJ01000665">
    <property type="protein sequence ID" value="SSD61352.1"/>
    <property type="molecule type" value="Genomic_DNA"/>
</dbReference>
<gene>
    <name evidence="7" type="ORF">SCODWIG_03113</name>
</gene>
<keyword evidence="5" id="KW-0238">DNA-binding</keyword>
<dbReference type="GO" id="GO:0000781">
    <property type="term" value="C:chromosome, telomeric region"/>
    <property type="evidence" value="ECO:0007669"/>
    <property type="project" value="UniProtKB-SubCell"/>
</dbReference>
<protein>
    <recommendedName>
        <fullName evidence="2">DNA helicase</fullName>
        <ecNumber evidence="2">3.6.4.12</ecNumber>
    </recommendedName>
</protein>
<dbReference type="PANTHER" id="PTHR12604:SF4">
    <property type="entry name" value="X-RAY REPAIR CROSS-COMPLEMENTING PROTEIN 5"/>
    <property type="match status" value="1"/>
</dbReference>
<evidence type="ECO:0000256" key="1">
    <source>
        <dbReference type="ARBA" id="ARBA00004574"/>
    </source>
</evidence>
<evidence type="ECO:0000256" key="3">
    <source>
        <dbReference type="ARBA" id="ARBA00022454"/>
    </source>
</evidence>
<dbReference type="SMART" id="SM00559">
    <property type="entry name" value="Ku78"/>
    <property type="match status" value="1"/>
</dbReference>
<keyword evidence="8" id="KW-1185">Reference proteome</keyword>
<dbReference type="GO" id="GO:0043564">
    <property type="term" value="C:Ku70:Ku80 complex"/>
    <property type="evidence" value="ECO:0007669"/>
    <property type="project" value="TreeGrafter"/>
</dbReference>
<reference evidence="8" key="1">
    <citation type="submission" date="2018-06" db="EMBL/GenBank/DDBJ databases">
        <authorList>
            <person name="Guldener U."/>
        </authorList>
    </citation>
    <scope>NUCLEOTIDE SEQUENCE [LARGE SCALE GENOMIC DNA]</scope>
    <source>
        <strain evidence="8">UTAD17</strain>
    </source>
</reference>
<evidence type="ECO:0000313" key="8">
    <source>
        <dbReference type="Proteomes" id="UP000262825"/>
    </source>
</evidence>
<dbReference type="SUPFAM" id="SSF100939">
    <property type="entry name" value="SPOC domain-like"/>
    <property type="match status" value="1"/>
</dbReference>
<dbReference type="PANTHER" id="PTHR12604">
    <property type="entry name" value="KU AUTOANTIGEN DNA HELICASE"/>
    <property type="match status" value="1"/>
</dbReference>
<evidence type="ECO:0000256" key="5">
    <source>
        <dbReference type="ARBA" id="ARBA00023125"/>
    </source>
</evidence>
<dbReference type="AlphaFoldDB" id="A0A376B9M6"/>
<dbReference type="Pfam" id="PF02735">
    <property type="entry name" value="Ku"/>
    <property type="match status" value="1"/>
</dbReference>
<keyword evidence="4" id="KW-0779">Telomere</keyword>
<dbReference type="Gene3D" id="2.40.290.10">
    <property type="match status" value="1"/>
</dbReference>
<proteinExistence type="predicted"/>
<dbReference type="InterPro" id="IPR006164">
    <property type="entry name" value="DNA_bd_Ku70/Ku80"/>
</dbReference>
<dbReference type="Proteomes" id="UP000262825">
    <property type="component" value="Unassembled WGS sequence"/>
</dbReference>
<sequence length="658" mass="75295">MPIETINIIIDVAEVTDKGKTVKPPNNNGDIFWKIKKYLYYSLYYNQNMLGKKNTIINKRKRNASGFTRYKNGKYLSCKFVNTPNLPYTMNSYGIENFIDFYDMIELDDNYLTIEKILTGIFSKLQEIEKIKKENSKCGIDKCELTISQGLIITKTNINNLLFNNPEFHNLKSTTDIIHKIIVLTDDLNRIDLDEEDSSKLSNEFNKDHCKFEVIYTGNVFKSGNSDNTSYVYNWNAFLCLIKSHEILDINTLLTEYEDKSYYLPRAIAIFKGDLILGVLPSGEENGIGERNGINGTTGIKIKVECYLATKKVGAVNRKTVLSTANGYKPVKSVVDYRMEIFDDDRERSDQLHNTLSSNKTFVSVSKDEITKAYRYGAQYVVLPDSLTEQLGQLNLNDQSCINDKDLYLEPNILVIGMLSLFLLPREYLMGEMNYLVSQNYCSQSDNLANLMAFESLIDTLIAFDSCLMARYLQRKASEVQICALIPHIVKYDGVNEDNYNNGRRIFLMCRLPYTEDLRKTELPKITDAVTSDTIDGVNSGQLDDYMMKYVLNKSNKININFNKNYFPTDNNVQTSDHVMPLSVTPSRVKKLINYEYINRLCAGSVNLETVRASHTGSCYDVNKDASSANYDIDASRKKLNIKKVIIQEKVQEDERNK</sequence>
<name>A0A376B9M6_9ASCO</name>
<organism evidence="7 8">
    <name type="scientific">Saccharomycodes ludwigii</name>
    <dbReference type="NCBI Taxonomy" id="36035"/>
    <lineage>
        <taxon>Eukaryota</taxon>
        <taxon>Fungi</taxon>
        <taxon>Dikarya</taxon>
        <taxon>Ascomycota</taxon>
        <taxon>Saccharomycotina</taxon>
        <taxon>Saccharomycetes</taxon>
        <taxon>Saccharomycodales</taxon>
        <taxon>Saccharomycodaceae</taxon>
        <taxon>Saccharomycodes</taxon>
    </lineage>
</organism>
<dbReference type="EC" id="3.6.4.12" evidence="2"/>